<sequence>MTNTPQDTPSRLDQIEALLLQTNASLNRVAQQQETNTQAIADLTENTNRVLARSAVLDDVLLELHESHERHERNFEQHQRNVEENQRNINAALDRLEAILLQIIRKPE</sequence>
<accession>A0A951Q5N1</accession>
<comment type="caution">
    <text evidence="2">The sequence shown here is derived from an EMBL/GenBank/DDBJ whole genome shotgun (WGS) entry which is preliminary data.</text>
</comment>
<name>A0A951Q5N1_9NOST</name>
<gene>
    <name evidence="2" type="ORF">KME32_33910</name>
</gene>
<organism evidence="2 3">
    <name type="scientific">Mojavia pulchra JT2-VF2</name>
    <dbReference type="NCBI Taxonomy" id="287848"/>
    <lineage>
        <taxon>Bacteria</taxon>
        <taxon>Bacillati</taxon>
        <taxon>Cyanobacteriota</taxon>
        <taxon>Cyanophyceae</taxon>
        <taxon>Nostocales</taxon>
        <taxon>Nostocaceae</taxon>
    </lineage>
</organism>
<protein>
    <submittedName>
        <fullName evidence="2">Uncharacterized protein</fullName>
    </submittedName>
</protein>
<reference evidence="2" key="2">
    <citation type="journal article" date="2022" name="Microbiol. Resour. Announc.">
        <title>Metagenome Sequencing to Explore Phylogenomics of Terrestrial Cyanobacteria.</title>
        <authorList>
            <person name="Ward R.D."/>
            <person name="Stajich J.E."/>
            <person name="Johansen J.R."/>
            <person name="Huntemann M."/>
            <person name="Clum A."/>
            <person name="Foster B."/>
            <person name="Foster B."/>
            <person name="Roux S."/>
            <person name="Palaniappan K."/>
            <person name="Varghese N."/>
            <person name="Mukherjee S."/>
            <person name="Reddy T.B.K."/>
            <person name="Daum C."/>
            <person name="Copeland A."/>
            <person name="Chen I.A."/>
            <person name="Ivanova N.N."/>
            <person name="Kyrpides N.C."/>
            <person name="Shapiro N."/>
            <person name="Eloe-Fadrosh E.A."/>
            <person name="Pietrasiak N."/>
        </authorList>
    </citation>
    <scope>NUCLEOTIDE SEQUENCE</scope>
    <source>
        <strain evidence="2">JT2-VF2</strain>
    </source>
</reference>
<dbReference type="AlphaFoldDB" id="A0A951Q5N1"/>
<reference evidence="2" key="1">
    <citation type="submission" date="2021-05" db="EMBL/GenBank/DDBJ databases">
        <authorList>
            <person name="Pietrasiak N."/>
            <person name="Ward R."/>
            <person name="Stajich J.E."/>
            <person name="Kurbessoian T."/>
        </authorList>
    </citation>
    <scope>NUCLEOTIDE SEQUENCE</scope>
    <source>
        <strain evidence="2">JT2-VF2</strain>
    </source>
</reference>
<feature type="coiled-coil region" evidence="1">
    <location>
        <begin position="61"/>
        <end position="102"/>
    </location>
</feature>
<keyword evidence="1" id="KW-0175">Coiled coil</keyword>
<evidence type="ECO:0000313" key="3">
    <source>
        <dbReference type="Proteomes" id="UP000715781"/>
    </source>
</evidence>
<dbReference type="Proteomes" id="UP000715781">
    <property type="component" value="Unassembled WGS sequence"/>
</dbReference>
<evidence type="ECO:0000313" key="2">
    <source>
        <dbReference type="EMBL" id="MBW4565988.1"/>
    </source>
</evidence>
<dbReference type="EMBL" id="JAHHHN010000055">
    <property type="protein sequence ID" value="MBW4565988.1"/>
    <property type="molecule type" value="Genomic_DNA"/>
</dbReference>
<evidence type="ECO:0000256" key="1">
    <source>
        <dbReference type="SAM" id="Coils"/>
    </source>
</evidence>
<proteinExistence type="predicted"/>